<organism evidence="2">
    <name type="scientific">Solanum lycopersicum</name>
    <name type="common">Tomato</name>
    <name type="synonym">Lycopersicon esculentum</name>
    <dbReference type="NCBI Taxonomy" id="4081"/>
    <lineage>
        <taxon>Eukaryota</taxon>
        <taxon>Viridiplantae</taxon>
        <taxon>Streptophyta</taxon>
        <taxon>Embryophyta</taxon>
        <taxon>Tracheophyta</taxon>
        <taxon>Spermatophyta</taxon>
        <taxon>Magnoliopsida</taxon>
        <taxon>eudicotyledons</taxon>
        <taxon>Gunneridae</taxon>
        <taxon>Pentapetalae</taxon>
        <taxon>asterids</taxon>
        <taxon>lamiids</taxon>
        <taxon>Solanales</taxon>
        <taxon>Solanaceae</taxon>
        <taxon>Solanoideae</taxon>
        <taxon>Solaneae</taxon>
        <taxon>Solanum</taxon>
        <taxon>Solanum subgen. Lycopersicon</taxon>
    </lineage>
</organism>
<sequence>MHWGNECDKKGLDKGYDQEEIAEEERNQDSHQILNPLAASFMTTSDNTIIQSYTSINQQHNPASQGQDPAFPKQVHDHQRLIIEPDGCGFNPRKKTVDILTSSIEFFFNDAYLTWSEIPQAVRQQIFNEFKEKCVWLPVHDKQIVFNFEKRVRHKISDNIHYGRKNGTIPKWCKPNIWEDICEKWRKRSEQRSS</sequence>
<feature type="region of interest" description="Disordered" evidence="1">
    <location>
        <begin position="1"/>
        <end position="30"/>
    </location>
</feature>
<evidence type="ECO:0000313" key="3">
    <source>
        <dbReference type="Proteomes" id="UP000004994"/>
    </source>
</evidence>
<evidence type="ECO:0000256" key="1">
    <source>
        <dbReference type="SAM" id="MobiDB-lite"/>
    </source>
</evidence>
<name>A0A3Q7G4Z5_SOLLC</name>
<reference evidence="2" key="1">
    <citation type="journal article" date="2012" name="Nature">
        <title>The tomato genome sequence provides insights into fleshy fruit evolution.</title>
        <authorList>
            <consortium name="Tomato Genome Consortium"/>
        </authorList>
    </citation>
    <scope>NUCLEOTIDE SEQUENCE [LARGE SCALE GENOMIC DNA]</scope>
    <source>
        <strain evidence="2">cv. Heinz 1706</strain>
    </source>
</reference>
<dbReference type="InParanoid" id="A0A3Q7G4Z5"/>
<accession>A0A3Q7G4Z5</accession>
<feature type="compositionally biased region" description="Basic and acidic residues" evidence="1">
    <location>
        <begin position="1"/>
        <end position="17"/>
    </location>
</feature>
<protein>
    <submittedName>
        <fullName evidence="2">Uncharacterized protein</fullName>
    </submittedName>
</protein>
<dbReference type="EnsemblPlants" id="Solyc04g050823.1.1">
    <property type="protein sequence ID" value="Solyc04g050823.1.1"/>
    <property type="gene ID" value="Solyc04g050823.1"/>
</dbReference>
<evidence type="ECO:0000313" key="2">
    <source>
        <dbReference type="EnsemblPlants" id="Solyc04g050823.1.1"/>
    </source>
</evidence>
<dbReference type="AlphaFoldDB" id="A0A3Q7G4Z5"/>
<dbReference type="Gramene" id="Solyc04g050823.1.1">
    <property type="protein sequence ID" value="Solyc04g050823.1.1"/>
    <property type="gene ID" value="Solyc04g050823.1"/>
</dbReference>
<keyword evidence="3" id="KW-1185">Reference proteome</keyword>
<proteinExistence type="predicted"/>
<dbReference type="Proteomes" id="UP000004994">
    <property type="component" value="Chromosome 4"/>
</dbReference>
<reference evidence="2" key="2">
    <citation type="submission" date="2019-01" db="UniProtKB">
        <authorList>
            <consortium name="EnsemblPlants"/>
        </authorList>
    </citation>
    <scope>IDENTIFICATION</scope>
    <source>
        <strain evidence="2">cv. Heinz 1706</strain>
    </source>
</reference>